<proteinExistence type="predicted"/>
<reference evidence="1" key="1">
    <citation type="submission" date="2014-09" db="EMBL/GenBank/DDBJ databases">
        <authorList>
            <person name="Magalhaes I.L.F."/>
            <person name="Oliveira U."/>
            <person name="Santos F.R."/>
            <person name="Vidigal T.H.D.A."/>
            <person name="Brescovit A.D."/>
            <person name="Santos A.J."/>
        </authorList>
    </citation>
    <scope>NUCLEOTIDE SEQUENCE</scope>
    <source>
        <tissue evidence="1">Shoot tissue taken approximately 20 cm above the soil surface</tissue>
    </source>
</reference>
<accession>A0A0A9DH41</accession>
<reference evidence="1" key="2">
    <citation type="journal article" date="2015" name="Data Brief">
        <title>Shoot transcriptome of the giant reed, Arundo donax.</title>
        <authorList>
            <person name="Barrero R.A."/>
            <person name="Guerrero F.D."/>
            <person name="Moolhuijzen P."/>
            <person name="Goolsby J.A."/>
            <person name="Tidwell J."/>
            <person name="Bellgard S.E."/>
            <person name="Bellgard M.I."/>
        </authorList>
    </citation>
    <scope>NUCLEOTIDE SEQUENCE</scope>
    <source>
        <tissue evidence="1">Shoot tissue taken approximately 20 cm above the soil surface</tissue>
    </source>
</reference>
<evidence type="ECO:0000313" key="1">
    <source>
        <dbReference type="EMBL" id="JAD87101.1"/>
    </source>
</evidence>
<dbReference type="AlphaFoldDB" id="A0A0A9DH41"/>
<organism evidence="1">
    <name type="scientific">Arundo donax</name>
    <name type="common">Giant reed</name>
    <name type="synonym">Donax arundinaceus</name>
    <dbReference type="NCBI Taxonomy" id="35708"/>
    <lineage>
        <taxon>Eukaryota</taxon>
        <taxon>Viridiplantae</taxon>
        <taxon>Streptophyta</taxon>
        <taxon>Embryophyta</taxon>
        <taxon>Tracheophyta</taxon>
        <taxon>Spermatophyta</taxon>
        <taxon>Magnoliopsida</taxon>
        <taxon>Liliopsida</taxon>
        <taxon>Poales</taxon>
        <taxon>Poaceae</taxon>
        <taxon>PACMAD clade</taxon>
        <taxon>Arundinoideae</taxon>
        <taxon>Arundineae</taxon>
        <taxon>Arundo</taxon>
    </lineage>
</organism>
<sequence length="46" mass="5488">MLCCISSWLQSVYRLYIMIRSYSYHFSCPQGPSVYLGRTLMLRHII</sequence>
<name>A0A0A9DH41_ARUDO</name>
<dbReference type="EMBL" id="GBRH01210794">
    <property type="protein sequence ID" value="JAD87101.1"/>
    <property type="molecule type" value="Transcribed_RNA"/>
</dbReference>
<protein>
    <submittedName>
        <fullName evidence="1">Uncharacterized protein</fullName>
    </submittedName>
</protein>